<dbReference type="InterPro" id="IPR011051">
    <property type="entry name" value="RmlC_Cupin_sf"/>
</dbReference>
<proteinExistence type="predicted"/>
<organism evidence="2 3">
    <name type="scientific">Algoriphagus iocasae</name>
    <dbReference type="NCBI Taxonomy" id="1836499"/>
    <lineage>
        <taxon>Bacteria</taxon>
        <taxon>Pseudomonadati</taxon>
        <taxon>Bacteroidota</taxon>
        <taxon>Cytophagia</taxon>
        <taxon>Cytophagales</taxon>
        <taxon>Cyclobacteriaceae</taxon>
        <taxon>Algoriphagus</taxon>
    </lineage>
</organism>
<dbReference type="RefSeq" id="WP_184492850.1">
    <property type="nucleotide sequence ID" value="NZ_JACIJO010000001.1"/>
</dbReference>
<dbReference type="AlphaFoldDB" id="A0A841MAB9"/>
<protein>
    <submittedName>
        <fullName evidence="2">Quercetin dioxygenase-like cupin family protein</fullName>
    </submittedName>
</protein>
<dbReference type="InterPro" id="IPR014710">
    <property type="entry name" value="RmlC-like_jellyroll"/>
</dbReference>
<sequence>MITFKPLFTLFLVVFTAISTYFITTKNLEKNESEVLIISEESWNGTPIPAYPEGKPKISILKITIPPGSSLPKHIHPVINAGVLLKGELFVEDEFGNQLQMKAGDPIIEVVNTVHYGVNHGDVPAEIIVFYAGTEGMTITKVLDKN</sequence>
<gene>
    <name evidence="2" type="ORF">FHS59_000517</name>
</gene>
<dbReference type="Gene3D" id="2.60.120.10">
    <property type="entry name" value="Jelly Rolls"/>
    <property type="match status" value="1"/>
</dbReference>
<dbReference type="GO" id="GO:0051213">
    <property type="term" value="F:dioxygenase activity"/>
    <property type="evidence" value="ECO:0007669"/>
    <property type="project" value="UniProtKB-KW"/>
</dbReference>
<dbReference type="PANTHER" id="PTHR36156:SF2">
    <property type="entry name" value="CUPIN TYPE-2 DOMAIN-CONTAINING PROTEIN"/>
    <property type="match status" value="1"/>
</dbReference>
<accession>A0A841MAB9</accession>
<feature type="domain" description="Cupin type-2" evidence="1">
    <location>
        <begin position="63"/>
        <end position="131"/>
    </location>
</feature>
<dbReference type="Proteomes" id="UP000588604">
    <property type="component" value="Unassembled WGS sequence"/>
</dbReference>
<dbReference type="CDD" id="cd02236">
    <property type="entry name" value="cupin_CV2614-like"/>
    <property type="match status" value="1"/>
</dbReference>
<keyword evidence="3" id="KW-1185">Reference proteome</keyword>
<reference evidence="2 3" key="1">
    <citation type="submission" date="2020-08" db="EMBL/GenBank/DDBJ databases">
        <title>Genomic Encyclopedia of Type Strains, Phase IV (KMG-IV): sequencing the most valuable type-strain genomes for metagenomic binning, comparative biology and taxonomic classification.</title>
        <authorList>
            <person name="Goeker M."/>
        </authorList>
    </citation>
    <scope>NUCLEOTIDE SEQUENCE [LARGE SCALE GENOMIC DNA]</scope>
    <source>
        <strain evidence="2 3">DSM 102044</strain>
    </source>
</reference>
<dbReference type="SUPFAM" id="SSF51182">
    <property type="entry name" value="RmlC-like cupins"/>
    <property type="match status" value="1"/>
</dbReference>
<comment type="caution">
    <text evidence="2">The sequence shown here is derived from an EMBL/GenBank/DDBJ whole genome shotgun (WGS) entry which is preliminary data.</text>
</comment>
<evidence type="ECO:0000313" key="2">
    <source>
        <dbReference type="EMBL" id="MBB6324902.1"/>
    </source>
</evidence>
<dbReference type="Pfam" id="PF07883">
    <property type="entry name" value="Cupin_2"/>
    <property type="match status" value="1"/>
</dbReference>
<evidence type="ECO:0000259" key="1">
    <source>
        <dbReference type="Pfam" id="PF07883"/>
    </source>
</evidence>
<evidence type="ECO:0000313" key="3">
    <source>
        <dbReference type="Proteomes" id="UP000588604"/>
    </source>
</evidence>
<keyword evidence="2" id="KW-0560">Oxidoreductase</keyword>
<dbReference type="EMBL" id="JACIJO010000001">
    <property type="protein sequence ID" value="MBB6324902.1"/>
    <property type="molecule type" value="Genomic_DNA"/>
</dbReference>
<dbReference type="InterPro" id="IPR047142">
    <property type="entry name" value="OryJ/VirC-like"/>
</dbReference>
<dbReference type="PANTHER" id="PTHR36156">
    <property type="entry name" value="SLR2101 PROTEIN"/>
    <property type="match status" value="1"/>
</dbReference>
<name>A0A841MAB9_9BACT</name>
<keyword evidence="2" id="KW-0223">Dioxygenase</keyword>
<dbReference type="InterPro" id="IPR013096">
    <property type="entry name" value="Cupin_2"/>
</dbReference>